<protein>
    <submittedName>
        <fullName evidence="1">Uncharacterized protein</fullName>
    </submittedName>
</protein>
<accession>A0A9N9LP51</accession>
<dbReference type="GO" id="GO:0005506">
    <property type="term" value="F:iron ion binding"/>
    <property type="evidence" value="ECO:0007669"/>
    <property type="project" value="InterPro"/>
</dbReference>
<keyword evidence="2" id="KW-1185">Reference proteome</keyword>
<evidence type="ECO:0000313" key="2">
    <source>
        <dbReference type="Proteomes" id="UP000701801"/>
    </source>
</evidence>
<gene>
    <name evidence="1" type="ORF">HYALB_00012520</name>
</gene>
<proteinExistence type="predicted"/>
<comment type="caution">
    <text evidence="1">The sequence shown here is derived from an EMBL/GenBank/DDBJ whole genome shotgun (WGS) entry which is preliminary data.</text>
</comment>
<dbReference type="GO" id="GO:0016705">
    <property type="term" value="F:oxidoreductase activity, acting on paired donors, with incorporation or reduction of molecular oxygen"/>
    <property type="evidence" value="ECO:0007669"/>
    <property type="project" value="InterPro"/>
</dbReference>
<name>A0A9N9LP51_9HELO</name>
<sequence length="61" mass="7593">MEMNLLLAKMFFKYDLELVNTELDWLNEGKVFVMWWKRELMVRFRQRAIRTSQLLSVRHCK</sequence>
<dbReference type="OrthoDB" id="1470350at2759"/>
<organism evidence="1 2">
    <name type="scientific">Hymenoscyphus albidus</name>
    <dbReference type="NCBI Taxonomy" id="595503"/>
    <lineage>
        <taxon>Eukaryota</taxon>
        <taxon>Fungi</taxon>
        <taxon>Dikarya</taxon>
        <taxon>Ascomycota</taxon>
        <taxon>Pezizomycotina</taxon>
        <taxon>Leotiomycetes</taxon>
        <taxon>Helotiales</taxon>
        <taxon>Helotiaceae</taxon>
        <taxon>Hymenoscyphus</taxon>
    </lineage>
</organism>
<reference evidence="1" key="1">
    <citation type="submission" date="2021-07" db="EMBL/GenBank/DDBJ databases">
        <authorList>
            <person name="Durling M."/>
        </authorList>
    </citation>
    <scope>NUCLEOTIDE SEQUENCE</scope>
</reference>
<evidence type="ECO:0000313" key="1">
    <source>
        <dbReference type="EMBL" id="CAG8976722.1"/>
    </source>
</evidence>
<dbReference type="EMBL" id="CAJVRM010000188">
    <property type="protein sequence ID" value="CAG8976722.1"/>
    <property type="molecule type" value="Genomic_DNA"/>
</dbReference>
<dbReference type="Proteomes" id="UP000701801">
    <property type="component" value="Unassembled WGS sequence"/>
</dbReference>
<dbReference type="AlphaFoldDB" id="A0A9N9LP51"/>
<dbReference type="GO" id="GO:0004497">
    <property type="term" value="F:monooxygenase activity"/>
    <property type="evidence" value="ECO:0007669"/>
    <property type="project" value="InterPro"/>
</dbReference>
<dbReference type="GO" id="GO:0020037">
    <property type="term" value="F:heme binding"/>
    <property type="evidence" value="ECO:0007669"/>
    <property type="project" value="InterPro"/>
</dbReference>
<dbReference type="InterPro" id="IPR036396">
    <property type="entry name" value="Cyt_P450_sf"/>
</dbReference>
<dbReference type="SUPFAM" id="SSF48264">
    <property type="entry name" value="Cytochrome P450"/>
    <property type="match status" value="1"/>
</dbReference>